<evidence type="ECO:0000256" key="10">
    <source>
        <dbReference type="SAM" id="MobiDB-lite"/>
    </source>
</evidence>
<dbReference type="GO" id="GO:0031992">
    <property type="term" value="F:energy transducer activity"/>
    <property type="evidence" value="ECO:0007669"/>
    <property type="project" value="TreeGrafter"/>
</dbReference>
<feature type="region of interest" description="Disordered" evidence="10">
    <location>
        <begin position="47"/>
        <end position="101"/>
    </location>
</feature>
<dbReference type="Pfam" id="PF03544">
    <property type="entry name" value="TonB_C"/>
    <property type="match status" value="1"/>
</dbReference>
<dbReference type="PANTHER" id="PTHR33446">
    <property type="entry name" value="PROTEIN TONB-RELATED"/>
    <property type="match status" value="1"/>
</dbReference>
<feature type="domain" description="TonB C-terminal" evidence="12">
    <location>
        <begin position="118"/>
        <end position="207"/>
    </location>
</feature>
<dbReference type="PANTHER" id="PTHR33446:SF2">
    <property type="entry name" value="PROTEIN TONB"/>
    <property type="match status" value="1"/>
</dbReference>
<evidence type="ECO:0000256" key="9">
    <source>
        <dbReference type="ARBA" id="ARBA00023136"/>
    </source>
</evidence>
<proteinExistence type="inferred from homology"/>
<evidence type="ECO:0000313" key="14">
    <source>
        <dbReference type="Proteomes" id="UP000025061"/>
    </source>
</evidence>
<feature type="transmembrane region" description="Helical" evidence="11">
    <location>
        <begin position="6"/>
        <end position="26"/>
    </location>
</feature>
<dbReference type="EMBL" id="ARYI01000011">
    <property type="protein sequence ID" value="KCZ91445.1"/>
    <property type="molecule type" value="Genomic_DNA"/>
</dbReference>
<evidence type="ECO:0000256" key="5">
    <source>
        <dbReference type="ARBA" id="ARBA00022519"/>
    </source>
</evidence>
<keyword evidence="5" id="KW-0997">Cell inner membrane</keyword>
<dbReference type="AlphaFoldDB" id="A0A059FLC0"/>
<sequence>MLNNPFMRLLVGVVIAIPIVVILFLMMSALISVDEIELAEGENRTLAAITPQKQDSEVRTRSRSQPKRIDAAQKPPPPPKQSATKSSINLPTPKIDGAVPQNLDLGRMNSLAIDPVAVSDRDAQPIRPPTPSFPQRAAERGLSGECDVRFDVDTRGKPYNISATCSDNIFKSEAERAVSRVEFAPKIVRGQAVERRNVVYPLEFKIQ</sequence>
<evidence type="ECO:0000313" key="13">
    <source>
        <dbReference type="EMBL" id="KCZ91445.1"/>
    </source>
</evidence>
<comment type="caution">
    <text evidence="13">The sequence shown here is derived from an EMBL/GenBank/DDBJ whole genome shotgun (WGS) entry which is preliminary data.</text>
</comment>
<keyword evidence="6 11" id="KW-0812">Transmembrane</keyword>
<evidence type="ECO:0000256" key="6">
    <source>
        <dbReference type="ARBA" id="ARBA00022692"/>
    </source>
</evidence>
<dbReference type="InterPro" id="IPR037682">
    <property type="entry name" value="TonB_C"/>
</dbReference>
<protein>
    <submittedName>
        <fullName evidence="13">TonB family protein</fullName>
    </submittedName>
</protein>
<keyword evidence="9 11" id="KW-0472">Membrane</keyword>
<dbReference type="InterPro" id="IPR051045">
    <property type="entry name" value="TonB-dependent_transducer"/>
</dbReference>
<evidence type="ECO:0000259" key="12">
    <source>
        <dbReference type="PROSITE" id="PS52015"/>
    </source>
</evidence>
<comment type="subcellular location">
    <subcellularLocation>
        <location evidence="1">Cell inner membrane</location>
        <topology evidence="1">Single-pass membrane protein</topology>
        <orientation evidence="1">Periplasmic side</orientation>
    </subcellularLocation>
</comment>
<keyword evidence="3" id="KW-0813">Transport</keyword>
<dbReference type="NCBIfam" id="TIGR01352">
    <property type="entry name" value="tonB_Cterm"/>
    <property type="match status" value="1"/>
</dbReference>
<name>A0A059FLC0_9PROT</name>
<evidence type="ECO:0000256" key="8">
    <source>
        <dbReference type="ARBA" id="ARBA00022989"/>
    </source>
</evidence>
<keyword evidence="7" id="KW-0653">Protein transport</keyword>
<dbReference type="OrthoDB" id="7630804at2"/>
<dbReference type="PROSITE" id="PS52015">
    <property type="entry name" value="TONB_CTD"/>
    <property type="match status" value="1"/>
</dbReference>
<dbReference type="Proteomes" id="UP000025061">
    <property type="component" value="Unassembled WGS sequence"/>
</dbReference>
<evidence type="ECO:0000256" key="2">
    <source>
        <dbReference type="ARBA" id="ARBA00006555"/>
    </source>
</evidence>
<dbReference type="RefSeq" id="WP_035592107.1">
    <property type="nucleotide sequence ID" value="NZ_ARYI01000011.1"/>
</dbReference>
<gene>
    <name evidence="13" type="ORF">HHI_12674</name>
</gene>
<comment type="similarity">
    <text evidence="2">Belongs to the TonB family.</text>
</comment>
<evidence type="ECO:0000256" key="7">
    <source>
        <dbReference type="ARBA" id="ARBA00022927"/>
    </source>
</evidence>
<evidence type="ECO:0000256" key="11">
    <source>
        <dbReference type="SAM" id="Phobius"/>
    </source>
</evidence>
<dbReference type="InterPro" id="IPR006260">
    <property type="entry name" value="TonB/TolA_C"/>
</dbReference>
<accession>A0A059FLC0</accession>
<organism evidence="13 14">
    <name type="scientific">Hyphomonas hirschiana VP5</name>
    <dbReference type="NCBI Taxonomy" id="1280951"/>
    <lineage>
        <taxon>Bacteria</taxon>
        <taxon>Pseudomonadati</taxon>
        <taxon>Pseudomonadota</taxon>
        <taxon>Alphaproteobacteria</taxon>
        <taxon>Hyphomonadales</taxon>
        <taxon>Hyphomonadaceae</taxon>
        <taxon>Hyphomonas</taxon>
    </lineage>
</organism>
<keyword evidence="8 11" id="KW-1133">Transmembrane helix</keyword>
<reference evidence="13 14" key="1">
    <citation type="submission" date="2013-04" db="EMBL/GenBank/DDBJ databases">
        <title>Hyphomonas hirschiana VP5 Genome Sequencing.</title>
        <authorList>
            <person name="Lai Q."/>
            <person name="Shao Z."/>
        </authorList>
    </citation>
    <scope>NUCLEOTIDE SEQUENCE [LARGE SCALE GENOMIC DNA]</scope>
    <source>
        <strain evidence="13 14">VP5</strain>
    </source>
</reference>
<keyword evidence="4" id="KW-1003">Cell membrane</keyword>
<dbReference type="GO" id="GO:0098797">
    <property type="term" value="C:plasma membrane protein complex"/>
    <property type="evidence" value="ECO:0007669"/>
    <property type="project" value="TreeGrafter"/>
</dbReference>
<evidence type="ECO:0000256" key="3">
    <source>
        <dbReference type="ARBA" id="ARBA00022448"/>
    </source>
</evidence>
<dbReference type="SUPFAM" id="SSF74653">
    <property type="entry name" value="TolA/TonB C-terminal domain"/>
    <property type="match status" value="1"/>
</dbReference>
<dbReference type="GO" id="GO:0015031">
    <property type="term" value="P:protein transport"/>
    <property type="evidence" value="ECO:0007669"/>
    <property type="project" value="UniProtKB-KW"/>
</dbReference>
<keyword evidence="14" id="KW-1185">Reference proteome</keyword>
<evidence type="ECO:0000256" key="4">
    <source>
        <dbReference type="ARBA" id="ARBA00022475"/>
    </source>
</evidence>
<dbReference type="Gene3D" id="3.30.1150.10">
    <property type="match status" value="1"/>
</dbReference>
<dbReference type="GO" id="GO:0055085">
    <property type="term" value="P:transmembrane transport"/>
    <property type="evidence" value="ECO:0007669"/>
    <property type="project" value="InterPro"/>
</dbReference>
<dbReference type="PATRIC" id="fig|1280951.3.peg.2554"/>
<evidence type="ECO:0000256" key="1">
    <source>
        <dbReference type="ARBA" id="ARBA00004383"/>
    </source>
</evidence>